<dbReference type="Gene3D" id="1.10.10.10">
    <property type="entry name" value="Winged helix-like DNA-binding domain superfamily/Winged helix DNA-binding domain"/>
    <property type="match status" value="1"/>
</dbReference>
<comment type="caution">
    <text evidence="3">The sequence shown here is derived from an EMBL/GenBank/DDBJ whole genome shotgun (WGS) entry which is preliminary data.</text>
</comment>
<dbReference type="InterPro" id="IPR016490">
    <property type="entry name" value="Tscrpt_reg_HTH_AF0396-typ3"/>
</dbReference>
<name>A0A4E0PT63_9EURY</name>
<feature type="domain" description="Methanogenesis regulatory protein FilR1 middle" evidence="1">
    <location>
        <begin position="126"/>
        <end position="254"/>
    </location>
</feature>
<dbReference type="InterPro" id="IPR036388">
    <property type="entry name" value="WH-like_DNA-bd_sf"/>
</dbReference>
<organism evidence="3 4">
    <name type="scientific">Methanolobus halotolerans</name>
    <dbReference type="NCBI Taxonomy" id="2052935"/>
    <lineage>
        <taxon>Archaea</taxon>
        <taxon>Methanobacteriati</taxon>
        <taxon>Methanobacteriota</taxon>
        <taxon>Stenosarchaea group</taxon>
        <taxon>Methanomicrobia</taxon>
        <taxon>Methanosarcinales</taxon>
        <taxon>Methanosarcinaceae</taxon>
        <taxon>Methanolobus</taxon>
    </lineage>
</organism>
<evidence type="ECO:0000313" key="4">
    <source>
        <dbReference type="Proteomes" id="UP000297295"/>
    </source>
</evidence>
<dbReference type="InterPro" id="IPR013561">
    <property type="entry name" value="FilR1_middle_dom"/>
</dbReference>
<feature type="domain" description="HVO-A0261-like N-terminal" evidence="2">
    <location>
        <begin position="10"/>
        <end position="85"/>
    </location>
</feature>
<dbReference type="EMBL" id="PGGK01000014">
    <property type="protein sequence ID" value="TGC07496.1"/>
    <property type="molecule type" value="Genomic_DNA"/>
</dbReference>
<dbReference type="Pfam" id="PF25213">
    <property type="entry name" value="HVO_A0261_N"/>
    <property type="match status" value="1"/>
</dbReference>
<dbReference type="PIRSF" id="PIRSF006692">
    <property type="entry name" value="TF_HTH_AF0396_prd"/>
    <property type="match status" value="1"/>
</dbReference>
<sequence length="262" mass="30905">MSKKTLLDVIFASDKRKNVLLILKNSPKEMEALLKSLKTTRQALLPQMRILEDHHLITRLSDVYKLTTIGELIADEMIPLLYTVNVLDHDIDFWGERDLEFIPPELLDRIHELGEYEINEPSISNIHELNKEFTETSATSSKMCAVTTIFHPNFMDLFALWTQNRTEITMVISEELFQKLKEDYLREFQELLDDNYIRFYLYDKPFNFVYFALNDECILMTMLTKEGWYDNKELISLSSTALEWGRSLFAHYLKDSRPITEI</sequence>
<dbReference type="InterPro" id="IPR057527">
    <property type="entry name" value="HVO_A0261-like_N"/>
</dbReference>
<dbReference type="OrthoDB" id="11410at2157"/>
<evidence type="ECO:0000313" key="3">
    <source>
        <dbReference type="EMBL" id="TGC07496.1"/>
    </source>
</evidence>
<keyword evidence="4" id="KW-1185">Reference proteome</keyword>
<evidence type="ECO:0000259" key="1">
    <source>
        <dbReference type="Pfam" id="PF08350"/>
    </source>
</evidence>
<dbReference type="Pfam" id="PF08350">
    <property type="entry name" value="FilR1_middle"/>
    <property type="match status" value="1"/>
</dbReference>
<dbReference type="Proteomes" id="UP000297295">
    <property type="component" value="Unassembled WGS sequence"/>
</dbReference>
<dbReference type="AlphaFoldDB" id="A0A4E0PT63"/>
<dbReference type="InterPro" id="IPR036390">
    <property type="entry name" value="WH_DNA-bd_sf"/>
</dbReference>
<accession>A0A4E0PT63</accession>
<reference evidence="3 4" key="1">
    <citation type="submission" date="2017-11" db="EMBL/GenBank/DDBJ databases">
        <title>Isolation and Characterization of Methanogenic Archaea from Saline Meromictic Lake at Siberia.</title>
        <authorList>
            <person name="Shen Y."/>
            <person name="Huang H.-H."/>
            <person name="Lai M.-C."/>
            <person name="Chen S.-C."/>
        </authorList>
    </citation>
    <scope>NUCLEOTIDE SEQUENCE [LARGE SCALE GENOMIC DNA]</scope>
    <source>
        <strain evidence="3 4">SY-01</strain>
    </source>
</reference>
<protein>
    <submittedName>
        <fullName evidence="3">Transcriptional regulator</fullName>
    </submittedName>
</protein>
<proteinExistence type="predicted"/>
<dbReference type="RefSeq" id="WP_135390342.1">
    <property type="nucleotide sequence ID" value="NZ_PGGK01000014.1"/>
</dbReference>
<dbReference type="SUPFAM" id="SSF46785">
    <property type="entry name" value="Winged helix' DNA-binding domain"/>
    <property type="match status" value="1"/>
</dbReference>
<gene>
    <name evidence="3" type="ORF">CUN85_10925</name>
</gene>
<evidence type="ECO:0000259" key="2">
    <source>
        <dbReference type="Pfam" id="PF25213"/>
    </source>
</evidence>